<keyword evidence="2" id="KW-1185">Reference proteome</keyword>
<organism evidence="1 2">
    <name type="scientific">Solidesulfovibrio carbinolicus</name>
    <dbReference type="NCBI Taxonomy" id="296842"/>
    <lineage>
        <taxon>Bacteria</taxon>
        <taxon>Pseudomonadati</taxon>
        <taxon>Thermodesulfobacteriota</taxon>
        <taxon>Desulfovibrionia</taxon>
        <taxon>Desulfovibrionales</taxon>
        <taxon>Desulfovibrionaceae</taxon>
        <taxon>Solidesulfovibrio</taxon>
    </lineage>
</organism>
<evidence type="ECO:0000313" key="1">
    <source>
        <dbReference type="EMBL" id="QAZ66665.1"/>
    </source>
</evidence>
<evidence type="ECO:0000313" key="2">
    <source>
        <dbReference type="Proteomes" id="UP000293296"/>
    </source>
</evidence>
<dbReference type="OrthoDB" id="5456999at2"/>
<sequence length="120" mass="13277">MQGDPLTPGWDGQHREPDRWDRLRDIYEKLRLVLDMPGLAPTGVDELIEQLEQRLDEAGALFPEPDWLGDSQADAGEAAERSCANHMGALLDILSRAVAALAEQRARELASGQCGRREEA</sequence>
<reference evidence="1 2" key="1">
    <citation type="submission" date="2018-02" db="EMBL/GenBank/DDBJ databases">
        <title>Genome sequence of Desulfovibrio carbinolicus DSM 3852.</title>
        <authorList>
            <person name="Wilbanks E."/>
            <person name="Skennerton C.T."/>
            <person name="Orphan V.J."/>
        </authorList>
    </citation>
    <scope>NUCLEOTIDE SEQUENCE [LARGE SCALE GENOMIC DNA]</scope>
    <source>
        <strain evidence="1 2">DSM 3852</strain>
    </source>
</reference>
<gene>
    <name evidence="1" type="ORF">C3Y92_05170</name>
</gene>
<dbReference type="EMBL" id="CP026538">
    <property type="protein sequence ID" value="QAZ66665.1"/>
    <property type="molecule type" value="Genomic_DNA"/>
</dbReference>
<dbReference type="RefSeq" id="WP_129350214.1">
    <property type="nucleotide sequence ID" value="NZ_CP026538.1"/>
</dbReference>
<dbReference type="AlphaFoldDB" id="A0A4P6HIM2"/>
<accession>A0A4P6HIM2</accession>
<proteinExistence type="predicted"/>
<dbReference type="Proteomes" id="UP000293296">
    <property type="component" value="Chromosome"/>
</dbReference>
<protein>
    <submittedName>
        <fullName evidence="1">Uncharacterized protein</fullName>
    </submittedName>
</protein>
<dbReference type="KEGG" id="dcb:C3Y92_05170"/>
<name>A0A4P6HIM2_9BACT</name>